<feature type="region of interest" description="Disordered" evidence="1">
    <location>
        <begin position="158"/>
        <end position="179"/>
    </location>
</feature>
<feature type="domain" description="Sfi1 spindle body" evidence="2">
    <location>
        <begin position="359"/>
        <end position="925"/>
    </location>
</feature>
<feature type="compositionally biased region" description="Low complexity" evidence="1">
    <location>
        <begin position="1046"/>
        <end position="1058"/>
    </location>
</feature>
<dbReference type="EMBL" id="CAOQHR010000004">
    <property type="protein sequence ID" value="CAI6333037.1"/>
    <property type="molecule type" value="Genomic_DNA"/>
</dbReference>
<feature type="region of interest" description="Disordered" evidence="1">
    <location>
        <begin position="930"/>
        <end position="995"/>
    </location>
</feature>
<dbReference type="Pfam" id="PF08457">
    <property type="entry name" value="Sfi1"/>
    <property type="match status" value="1"/>
</dbReference>
<proteinExistence type="predicted"/>
<evidence type="ECO:0000313" key="4">
    <source>
        <dbReference type="Proteomes" id="UP001152607"/>
    </source>
</evidence>
<keyword evidence="4" id="KW-1185">Reference proteome</keyword>
<reference evidence="3" key="1">
    <citation type="submission" date="2023-01" db="EMBL/GenBank/DDBJ databases">
        <authorList>
            <person name="Van Ghelder C."/>
            <person name="Rancurel C."/>
        </authorList>
    </citation>
    <scope>NUCLEOTIDE SEQUENCE</scope>
    <source>
        <strain evidence="3">CNCM I-4278</strain>
    </source>
</reference>
<name>A0A9W4XU79_9PLEO</name>
<feature type="region of interest" description="Disordered" evidence="1">
    <location>
        <begin position="1195"/>
        <end position="1223"/>
    </location>
</feature>
<evidence type="ECO:0000313" key="3">
    <source>
        <dbReference type="EMBL" id="CAI6333037.1"/>
    </source>
</evidence>
<gene>
    <name evidence="3" type="ORF">PDIGIT_LOCUS6071</name>
</gene>
<dbReference type="Proteomes" id="UP001152607">
    <property type="component" value="Unassembled WGS sequence"/>
</dbReference>
<feature type="compositionally biased region" description="Basic and acidic residues" evidence="1">
    <location>
        <begin position="203"/>
        <end position="214"/>
    </location>
</feature>
<evidence type="ECO:0000256" key="1">
    <source>
        <dbReference type="SAM" id="MobiDB-lite"/>
    </source>
</evidence>
<feature type="compositionally biased region" description="Gly residues" evidence="1">
    <location>
        <begin position="945"/>
        <end position="955"/>
    </location>
</feature>
<feature type="compositionally biased region" description="Basic and acidic residues" evidence="1">
    <location>
        <begin position="971"/>
        <end position="981"/>
    </location>
</feature>
<dbReference type="AlphaFoldDB" id="A0A9W4XU79"/>
<comment type="caution">
    <text evidence="3">The sequence shown here is derived from an EMBL/GenBank/DDBJ whole genome shotgun (WGS) entry which is preliminary data.</text>
</comment>
<dbReference type="OrthoDB" id="5215300at2759"/>
<dbReference type="InterPro" id="IPR013665">
    <property type="entry name" value="Sfi1_dom"/>
</dbReference>
<protein>
    <recommendedName>
        <fullName evidence="2">Sfi1 spindle body domain-containing protein</fullName>
    </recommendedName>
</protein>
<evidence type="ECO:0000259" key="2">
    <source>
        <dbReference type="Pfam" id="PF08457"/>
    </source>
</evidence>
<accession>A0A9W4XU79</accession>
<feature type="region of interest" description="Disordered" evidence="1">
    <location>
        <begin position="191"/>
        <end position="259"/>
    </location>
</feature>
<feature type="region of interest" description="Disordered" evidence="1">
    <location>
        <begin position="1020"/>
        <end position="1076"/>
    </location>
</feature>
<sequence>MSAPMSDNADSTGFVLPELSERDLSDQAVEILYDIVQRTQLSSDRTEDALYNACDELLDERRRTRGYRGEDVGVDVLYKFLRLMQDRKKRGESLVQRYQRVMQEIGVTIDVDENGDGVDVTTPFRIATRDALAEEPEPLPRKRLHLERGRHASFDSFLDGSADKIAGPTDTGHLRRGSDGTTANEVLEARALSQHQGSLPIRTRKDGIAADTRRVSSGQHGPPPKSAGSLDGNDSLRIRRSVQGPPSAYDTESESTSEFDFSRVQIPGVNSPIPNVPHSQMQSYAPEAFRPSDTRLLDDAEMFANRRLRALLRRCIECWRERTQEQIKRNEDMDRDAVALDRRRLLKDSMGDMRVGSVQRRNARETDRFFQKFEARADKARDLFLLTKSFTHWAKSAEEEVQRTSVARRHILRTRFFNGWREITAINELKIQHFILGRFLKKWCRRMDEVTYRQEFAGNMYNEKLARRVYRDWFFRYCEGLAPVWREVRIRRAIFQRWHEIVTLLRDRDKGATDRKERQLLRRSLDVWKNKVVTVQLLEPEGDRFRRRSMLQNTVSTLRRHSQFAPLLDQFQTQSNTHLAARFLTLWRRHTILSQQAKAADQMRLLRNAWTAWNDRLRIKALEERINDRVLVEAMYRWALASRVSLIQRVHSQTTKQSAFLTWVTRTDERRNTLDGAERRFAQFKRAQLLRITLRKLEVATAEKRAEEFAIKAQYEQRLKQQFLDKLKQKNSHFGQLNRWAEDARFFVYTTRTLKTWSAATQHARRVRRRDAYSQMRRRVKMNLVKKAFASWRAKTDVWREKETQANEIARNRTLDLAATLLSHIYNRATALRTADAEAQQHYVARLKYHYLNTWTDRIVAIQAKDELAVALRQENTEVAGLLALKKLGWRLWNIQRQEENAVALYQRNFEKHQRTMIKYWYGRAMELRAARPTSPTPSRRTRGGRGNEGSGSASGSGPRPTISPDNDENEANREGPHDPDADTSTPFSDAGSETQRLESWTAFDENALGLDNLDLSLSFSPPPAPPASLQPQSLSVPPTPVAPQSTRRVPMSSSSRRPQPPARRPITFLPQPPRSILRTRAAPEDLAFDDPSLFLTSTPMPPPSAKPGYLKTPSKRSVVRNKRSEHQHPFLPPSPEKRGIGRVGGGRGVAGSMSAPPVPVNRERLFGIGRGGGEEGAEDKVTSFEQRLVLGGVLNSKAGGKGGNATRGRERVVGFGDVSHFG</sequence>
<organism evidence="3 4">
    <name type="scientific">Periconia digitata</name>
    <dbReference type="NCBI Taxonomy" id="1303443"/>
    <lineage>
        <taxon>Eukaryota</taxon>
        <taxon>Fungi</taxon>
        <taxon>Dikarya</taxon>
        <taxon>Ascomycota</taxon>
        <taxon>Pezizomycotina</taxon>
        <taxon>Dothideomycetes</taxon>
        <taxon>Pleosporomycetidae</taxon>
        <taxon>Pleosporales</taxon>
        <taxon>Massarineae</taxon>
        <taxon>Periconiaceae</taxon>
        <taxon>Periconia</taxon>
    </lineage>
</organism>
<feature type="compositionally biased region" description="Polar residues" evidence="1">
    <location>
        <begin position="983"/>
        <end position="995"/>
    </location>
</feature>